<comment type="caution">
    <text evidence="1">The sequence shown here is derived from an EMBL/GenBank/DDBJ whole genome shotgun (WGS) entry which is preliminary data.</text>
</comment>
<sequence length="411" mass="47343">MKLRAPINTPHRVKVSQQKTFRLSLLMFLLVMCLNLRRLKETSWIGKRAFKMKRHHILKICSPAVNAIFSVPSNVNEIPCKSNNEIPNDWCVDAGGNPRYLGCKLQDGLESTNILRYNHQGFEQCLANKTIVFIGDSRVRYQIMNLLGYLQTSRFMKCQDYESFDSTDSTSASPDSDCYLIEREFQLKDTKGDDWTSYYKESNKMIGSDSANGKQHSLCDCYREEPFSELTTYENRFIKRQTPHGEINIVYLQNFVNLIRMNQDYPPFSSFWSQNHCNPGECSIKNRVDAFTGNLNSTLWQILPLLNATHAFVSAGWNETETVDSSCIIKAFQESHSDMQIHLISHPSKKNDNSIAGFDGDRLECSINALDRQTMSEDVPEDWFRDDAHVLSILNEEFNHRLIDLICPITR</sequence>
<proteinExistence type="predicted"/>
<organism evidence="1 2">
    <name type="scientific">Cyclotella atomus</name>
    <dbReference type="NCBI Taxonomy" id="382360"/>
    <lineage>
        <taxon>Eukaryota</taxon>
        <taxon>Sar</taxon>
        <taxon>Stramenopiles</taxon>
        <taxon>Ochrophyta</taxon>
        <taxon>Bacillariophyta</taxon>
        <taxon>Coscinodiscophyceae</taxon>
        <taxon>Thalassiosirophycidae</taxon>
        <taxon>Stephanodiscales</taxon>
        <taxon>Stephanodiscaceae</taxon>
        <taxon>Cyclotella</taxon>
    </lineage>
</organism>
<reference evidence="1 2" key="1">
    <citation type="submission" date="2024-10" db="EMBL/GenBank/DDBJ databases">
        <title>Updated reference genomes for cyclostephanoid diatoms.</title>
        <authorList>
            <person name="Roberts W.R."/>
            <person name="Alverson A.J."/>
        </authorList>
    </citation>
    <scope>NUCLEOTIDE SEQUENCE [LARGE SCALE GENOMIC DNA]</scope>
    <source>
        <strain evidence="1 2">AJA010-31</strain>
    </source>
</reference>
<evidence type="ECO:0000313" key="1">
    <source>
        <dbReference type="EMBL" id="KAL3769664.1"/>
    </source>
</evidence>
<dbReference type="AlphaFoldDB" id="A0ABD3N204"/>
<dbReference type="Proteomes" id="UP001530400">
    <property type="component" value="Unassembled WGS sequence"/>
</dbReference>
<accession>A0ABD3N204</accession>
<keyword evidence="2" id="KW-1185">Reference proteome</keyword>
<gene>
    <name evidence="1" type="ORF">ACHAWO_009490</name>
</gene>
<protein>
    <submittedName>
        <fullName evidence="1">Uncharacterized protein</fullName>
    </submittedName>
</protein>
<dbReference type="EMBL" id="JALLPJ020001328">
    <property type="protein sequence ID" value="KAL3769664.1"/>
    <property type="molecule type" value="Genomic_DNA"/>
</dbReference>
<name>A0ABD3N204_9STRA</name>
<evidence type="ECO:0000313" key="2">
    <source>
        <dbReference type="Proteomes" id="UP001530400"/>
    </source>
</evidence>